<evidence type="ECO:0000313" key="1">
    <source>
        <dbReference type="EMBL" id="KYP32525.1"/>
    </source>
</evidence>
<dbReference type="InterPro" id="IPR036397">
    <property type="entry name" value="RNaseH_sf"/>
</dbReference>
<dbReference type="CDD" id="cd09272">
    <property type="entry name" value="RNase_HI_RT_Ty1"/>
    <property type="match status" value="1"/>
</dbReference>
<keyword evidence="2" id="KW-1185">Reference proteome</keyword>
<sequence>MPKVEKLELVHTDVYRPRSVSSLGGSRYYVTFIDDSTRKVWVYFLKQKSQVFNTFKKWKVAVENETGEKVLSCLQKSVALSTTKAKYMAISKAGKEMIWLKNFLEELGKKQCDSALYSDNQSVIHLAKNLVLRF</sequence>
<proteinExistence type="predicted"/>
<dbReference type="EMBL" id="KQ485236">
    <property type="protein sequence ID" value="KYP32525.1"/>
    <property type="molecule type" value="Genomic_DNA"/>
</dbReference>
<dbReference type="STRING" id="3821.A0A151QQG4"/>
<dbReference type="AlphaFoldDB" id="A0A151QQG4"/>
<dbReference type="GO" id="GO:0003676">
    <property type="term" value="F:nucleic acid binding"/>
    <property type="evidence" value="ECO:0007669"/>
    <property type="project" value="InterPro"/>
</dbReference>
<protein>
    <submittedName>
        <fullName evidence="1">Retrovirus-related Pol polyprotein from transposon TNT 1-94</fullName>
    </submittedName>
</protein>
<name>A0A151QQG4_CAJCA</name>
<dbReference type="InterPro" id="IPR012337">
    <property type="entry name" value="RNaseH-like_sf"/>
</dbReference>
<dbReference type="PANTHER" id="PTHR42648:SF28">
    <property type="entry name" value="TRANSPOSON-ENCODED PROTEIN WITH RIBONUCLEASE H-LIKE AND RETROVIRUS ZINC FINGER-LIKE DOMAINS"/>
    <property type="match status" value="1"/>
</dbReference>
<dbReference type="InterPro" id="IPR039537">
    <property type="entry name" value="Retrotran_Ty1/copia-like"/>
</dbReference>
<dbReference type="Proteomes" id="UP000075243">
    <property type="component" value="Unassembled WGS sequence"/>
</dbReference>
<dbReference type="PANTHER" id="PTHR42648">
    <property type="entry name" value="TRANSPOSASE, PUTATIVE-RELATED"/>
    <property type="match status" value="1"/>
</dbReference>
<accession>A0A151QQG4</accession>
<organism evidence="1 2">
    <name type="scientific">Cajanus cajan</name>
    <name type="common">Pigeon pea</name>
    <name type="synonym">Cajanus indicus</name>
    <dbReference type="NCBI Taxonomy" id="3821"/>
    <lineage>
        <taxon>Eukaryota</taxon>
        <taxon>Viridiplantae</taxon>
        <taxon>Streptophyta</taxon>
        <taxon>Embryophyta</taxon>
        <taxon>Tracheophyta</taxon>
        <taxon>Spermatophyta</taxon>
        <taxon>Magnoliopsida</taxon>
        <taxon>eudicotyledons</taxon>
        <taxon>Gunneridae</taxon>
        <taxon>Pentapetalae</taxon>
        <taxon>rosids</taxon>
        <taxon>fabids</taxon>
        <taxon>Fabales</taxon>
        <taxon>Fabaceae</taxon>
        <taxon>Papilionoideae</taxon>
        <taxon>50 kb inversion clade</taxon>
        <taxon>NPAAA clade</taxon>
        <taxon>indigoferoid/millettioid clade</taxon>
        <taxon>Phaseoleae</taxon>
        <taxon>Cajanus</taxon>
    </lineage>
</organism>
<dbReference type="Gramene" id="C.cajan_45134.t">
    <property type="protein sequence ID" value="C.cajan_45134.t"/>
    <property type="gene ID" value="C.cajan_45134"/>
</dbReference>
<dbReference type="SUPFAM" id="SSF53098">
    <property type="entry name" value="Ribonuclease H-like"/>
    <property type="match status" value="1"/>
</dbReference>
<evidence type="ECO:0000313" key="2">
    <source>
        <dbReference type="Proteomes" id="UP000075243"/>
    </source>
</evidence>
<reference evidence="1" key="1">
    <citation type="journal article" date="2012" name="Nat. Biotechnol.">
        <title>Draft genome sequence of pigeonpea (Cajanus cajan), an orphan legume crop of resource-poor farmers.</title>
        <authorList>
            <person name="Varshney R.K."/>
            <person name="Chen W."/>
            <person name="Li Y."/>
            <person name="Bharti A.K."/>
            <person name="Saxena R.K."/>
            <person name="Schlueter J.A."/>
            <person name="Donoghue M.T."/>
            <person name="Azam S."/>
            <person name="Fan G."/>
            <person name="Whaley A.M."/>
            <person name="Farmer A.D."/>
            <person name="Sheridan J."/>
            <person name="Iwata A."/>
            <person name="Tuteja R."/>
            <person name="Penmetsa R.V."/>
            <person name="Wu W."/>
            <person name="Upadhyaya H.D."/>
            <person name="Yang S.P."/>
            <person name="Shah T."/>
            <person name="Saxena K.B."/>
            <person name="Michael T."/>
            <person name="McCombie W.R."/>
            <person name="Yang B."/>
            <person name="Zhang G."/>
            <person name="Yang H."/>
            <person name="Wang J."/>
            <person name="Spillane C."/>
            <person name="Cook D.R."/>
            <person name="May G.D."/>
            <person name="Xu X."/>
            <person name="Jackson S.A."/>
        </authorList>
    </citation>
    <scope>NUCLEOTIDE SEQUENCE [LARGE SCALE GENOMIC DNA]</scope>
</reference>
<dbReference type="Gene3D" id="3.30.420.10">
    <property type="entry name" value="Ribonuclease H-like superfamily/Ribonuclease H"/>
    <property type="match status" value="1"/>
</dbReference>
<gene>
    <name evidence="1" type="ORF">KK1_046777</name>
</gene>